<evidence type="ECO:0000256" key="1">
    <source>
        <dbReference type="SAM" id="Phobius"/>
    </source>
</evidence>
<dbReference type="WBParaSite" id="nRc.2.0.1.t21874-RA">
    <property type="protein sequence ID" value="nRc.2.0.1.t21874-RA"/>
    <property type="gene ID" value="nRc.2.0.1.g21874"/>
</dbReference>
<accession>A0A915J813</accession>
<evidence type="ECO:0000313" key="3">
    <source>
        <dbReference type="WBParaSite" id="nRc.2.0.1.t21874-RA"/>
    </source>
</evidence>
<reference evidence="3" key="1">
    <citation type="submission" date="2022-11" db="UniProtKB">
        <authorList>
            <consortium name="WormBaseParasite"/>
        </authorList>
    </citation>
    <scope>IDENTIFICATION</scope>
</reference>
<feature type="transmembrane region" description="Helical" evidence="1">
    <location>
        <begin position="274"/>
        <end position="296"/>
    </location>
</feature>
<dbReference type="AlphaFoldDB" id="A0A915J813"/>
<dbReference type="Proteomes" id="UP000887565">
    <property type="component" value="Unplaced"/>
</dbReference>
<keyword evidence="1" id="KW-0812">Transmembrane</keyword>
<keyword evidence="2" id="KW-1185">Reference proteome</keyword>
<proteinExistence type="predicted"/>
<name>A0A915J813_ROMCU</name>
<protein>
    <submittedName>
        <fullName evidence="3">Uncharacterized protein</fullName>
    </submittedName>
</protein>
<keyword evidence="1" id="KW-0472">Membrane</keyword>
<organism evidence="2 3">
    <name type="scientific">Romanomermis culicivorax</name>
    <name type="common">Nematode worm</name>
    <dbReference type="NCBI Taxonomy" id="13658"/>
    <lineage>
        <taxon>Eukaryota</taxon>
        <taxon>Metazoa</taxon>
        <taxon>Ecdysozoa</taxon>
        <taxon>Nematoda</taxon>
        <taxon>Enoplea</taxon>
        <taxon>Dorylaimia</taxon>
        <taxon>Mermithida</taxon>
        <taxon>Mermithoidea</taxon>
        <taxon>Mermithidae</taxon>
        <taxon>Romanomermis</taxon>
    </lineage>
</organism>
<sequence length="303" mass="34645">MEPKMVQIVTEVHTPTKSNAITCWGKGFRFILIRFWLKTKSWELKPEEKWNHLAECPQYKNNPYCYQRFYFRQIVVQLPGLQYPIDLSEDIMKENQKKSMLAVTSHHSLKIFCCRINQERDDLEVDKEFTVESSIQPDEETQLVEQKARLDEQQKQLEQVLAGFTVQRTPLAASTVVQASVKPPTAYHIPKLAAQPASTQAIQPAVSNAVPAIQVPQRDPAIDGGIPDVYTAEEDKNYPDEPDAWNYKFYESSAVDGSYGKGIYAQNLPSKNSFFVHLFLGMYMALLFLAIFLFLISGPEKDE</sequence>
<evidence type="ECO:0000313" key="2">
    <source>
        <dbReference type="Proteomes" id="UP000887565"/>
    </source>
</evidence>
<keyword evidence="1" id="KW-1133">Transmembrane helix</keyword>